<dbReference type="InterPro" id="IPR013785">
    <property type="entry name" value="Aldolase_TIM"/>
</dbReference>
<evidence type="ECO:0000256" key="7">
    <source>
        <dbReference type="ARBA" id="ARBA00049047"/>
    </source>
</evidence>
<dbReference type="Gene3D" id="3.20.20.70">
    <property type="entry name" value="Aldolase class I"/>
    <property type="match status" value="1"/>
</dbReference>
<evidence type="ECO:0000256" key="5">
    <source>
        <dbReference type="ARBA" id="ARBA00023141"/>
    </source>
</evidence>
<comment type="similarity">
    <text evidence="8 9">Belongs to the TrpA family.</text>
</comment>
<keyword evidence="6 8" id="KW-0456">Lyase</keyword>
<evidence type="ECO:0000313" key="11">
    <source>
        <dbReference type="EMBL" id="MDH4571473.1"/>
    </source>
</evidence>
<evidence type="ECO:0000256" key="1">
    <source>
        <dbReference type="ARBA" id="ARBA00004733"/>
    </source>
</evidence>
<dbReference type="InterPro" id="IPR011060">
    <property type="entry name" value="RibuloseP-bd_barrel"/>
</dbReference>
<evidence type="ECO:0000256" key="10">
    <source>
        <dbReference type="SAM" id="MobiDB-lite"/>
    </source>
</evidence>
<dbReference type="EC" id="4.2.1.20" evidence="8"/>
<dbReference type="Pfam" id="PF00290">
    <property type="entry name" value="Trp_syntA"/>
    <property type="match status" value="1"/>
</dbReference>
<keyword evidence="3 8" id="KW-0028">Amino-acid biosynthesis</keyword>
<keyword evidence="12" id="KW-1185">Reference proteome</keyword>
<evidence type="ECO:0000256" key="6">
    <source>
        <dbReference type="ARBA" id="ARBA00023239"/>
    </source>
</evidence>
<evidence type="ECO:0000313" key="12">
    <source>
        <dbReference type="Proteomes" id="UP001162135"/>
    </source>
</evidence>
<reference evidence="11" key="1">
    <citation type="journal article" date="2015" name="Antonie Van Leeuwenhoek">
        <title>Comparative 16S rRNA signatures and multilocus sequence analysis for the genus Salinicola and description of Salinicola acroporae sp. nov., isolated from coral Acropora digitifera.</title>
        <authorList>
            <person name="Lepcha R.T."/>
            <person name="Poddar A."/>
            <person name="Schumann P."/>
            <person name="Das S.K."/>
        </authorList>
    </citation>
    <scope>NUCLEOTIDE SEQUENCE</scope>
    <source>
        <strain evidence="11">S4-41</strain>
    </source>
</reference>
<dbReference type="CDD" id="cd04724">
    <property type="entry name" value="Tryptophan_synthase_alpha"/>
    <property type="match status" value="1"/>
</dbReference>
<comment type="function">
    <text evidence="8">The alpha subunit is responsible for the aldol cleavage of indoleglycerol phosphate to indole and glyceraldehyde 3-phosphate.</text>
</comment>
<comment type="catalytic activity">
    <reaction evidence="7 8">
        <text>(1S,2R)-1-C-(indol-3-yl)glycerol 3-phosphate + L-serine = D-glyceraldehyde 3-phosphate + L-tryptophan + H2O</text>
        <dbReference type="Rhea" id="RHEA:10532"/>
        <dbReference type="ChEBI" id="CHEBI:15377"/>
        <dbReference type="ChEBI" id="CHEBI:33384"/>
        <dbReference type="ChEBI" id="CHEBI:57912"/>
        <dbReference type="ChEBI" id="CHEBI:58866"/>
        <dbReference type="ChEBI" id="CHEBI:59776"/>
        <dbReference type="EC" id="4.2.1.20"/>
    </reaction>
</comment>
<accession>A0ABT6I1C4</accession>
<dbReference type="NCBIfam" id="TIGR00262">
    <property type="entry name" value="trpA"/>
    <property type="match status" value="1"/>
</dbReference>
<dbReference type="RefSeq" id="WP_110715329.1">
    <property type="nucleotide sequence ID" value="NZ_PGFS01000001.1"/>
</dbReference>
<feature type="active site" description="Proton acceptor" evidence="8">
    <location>
        <position position="83"/>
    </location>
</feature>
<dbReference type="PROSITE" id="PS00167">
    <property type="entry name" value="TRP_SYNTHASE_ALPHA"/>
    <property type="match status" value="1"/>
</dbReference>
<comment type="subunit">
    <text evidence="2 8">Tetramer of two alpha and two beta chains.</text>
</comment>
<protein>
    <recommendedName>
        <fullName evidence="8">Tryptophan synthase alpha chain</fullName>
        <ecNumber evidence="8">4.2.1.20</ecNumber>
    </recommendedName>
</protein>
<feature type="region of interest" description="Disordered" evidence="10">
    <location>
        <begin position="1"/>
        <end position="24"/>
    </location>
</feature>
<dbReference type="InterPro" id="IPR018204">
    <property type="entry name" value="Trp_synthase_alpha_AS"/>
</dbReference>
<dbReference type="EMBL" id="PGFS01000001">
    <property type="protein sequence ID" value="MDH4571473.1"/>
    <property type="molecule type" value="Genomic_DNA"/>
</dbReference>
<name>A0ABT6I1C4_9GAMM</name>
<evidence type="ECO:0000256" key="4">
    <source>
        <dbReference type="ARBA" id="ARBA00022822"/>
    </source>
</evidence>
<dbReference type="HAMAP" id="MF_00131">
    <property type="entry name" value="Trp_synth_alpha"/>
    <property type="match status" value="1"/>
</dbReference>
<evidence type="ECO:0000256" key="8">
    <source>
        <dbReference type="HAMAP-Rule" id="MF_00131"/>
    </source>
</evidence>
<dbReference type="PANTHER" id="PTHR43406:SF1">
    <property type="entry name" value="TRYPTOPHAN SYNTHASE ALPHA CHAIN, CHLOROPLASTIC"/>
    <property type="match status" value="1"/>
</dbReference>
<evidence type="ECO:0000256" key="9">
    <source>
        <dbReference type="RuleBase" id="RU003662"/>
    </source>
</evidence>
<dbReference type="PANTHER" id="PTHR43406">
    <property type="entry name" value="TRYPTOPHAN SYNTHASE, ALPHA CHAIN"/>
    <property type="match status" value="1"/>
</dbReference>
<evidence type="ECO:0000256" key="3">
    <source>
        <dbReference type="ARBA" id="ARBA00022605"/>
    </source>
</evidence>
<reference evidence="11" key="2">
    <citation type="submission" date="2017-11" db="EMBL/GenBank/DDBJ databases">
        <authorList>
            <person name="Das S.K."/>
        </authorList>
    </citation>
    <scope>NUCLEOTIDE SEQUENCE</scope>
    <source>
        <strain evidence="11">S4-41</strain>
    </source>
</reference>
<sequence length="291" mass="30597">MSAPSSTIDTRETDATRHVSTQPGSRLARRFAALGAENRAALVTYVMAGDPDPVTSGDLLARLPAAGADIIELGMPFSDPMADGVAIQRAGQRALANGQTLARTLEMVRDFRQRDEETPIVLMGYLNPLQRFGEDRFLQAAAEAGVDGLILVDLPPEHGAALTARARDLGLARIPLVAPTTPPERLPALLAQGDGFVYRIAFNGVTGSRRLDIAAELESALGDLKRQSPLPVAVGFGVRDGDTAAAIARVTDAVVVGSALIERLAESGPEGALALTRELADSMRSARIGES</sequence>
<keyword evidence="4 8" id="KW-0822">Tryptophan biosynthesis</keyword>
<dbReference type="Proteomes" id="UP001162135">
    <property type="component" value="Unassembled WGS sequence"/>
</dbReference>
<comment type="pathway">
    <text evidence="1 8">Amino-acid biosynthesis; L-tryptophan biosynthesis; L-tryptophan from chorismate: step 5/5.</text>
</comment>
<proteinExistence type="inferred from homology"/>
<dbReference type="SUPFAM" id="SSF51366">
    <property type="entry name" value="Ribulose-phoshate binding barrel"/>
    <property type="match status" value="1"/>
</dbReference>
<comment type="caution">
    <text evidence="11">The sequence shown here is derived from an EMBL/GenBank/DDBJ whole genome shotgun (WGS) entry which is preliminary data.</text>
</comment>
<gene>
    <name evidence="8" type="primary">trpA</name>
    <name evidence="11" type="ORF">CUR86_02655</name>
</gene>
<dbReference type="InterPro" id="IPR002028">
    <property type="entry name" value="Trp_synthase_suA"/>
</dbReference>
<feature type="active site" description="Proton acceptor" evidence="8">
    <location>
        <position position="72"/>
    </location>
</feature>
<keyword evidence="5 8" id="KW-0057">Aromatic amino acid biosynthesis</keyword>
<evidence type="ECO:0000256" key="2">
    <source>
        <dbReference type="ARBA" id="ARBA00011270"/>
    </source>
</evidence>
<organism evidence="11 12">
    <name type="scientific">Salinicola acroporae</name>
    <dbReference type="NCBI Taxonomy" id="1541440"/>
    <lineage>
        <taxon>Bacteria</taxon>
        <taxon>Pseudomonadati</taxon>
        <taxon>Pseudomonadota</taxon>
        <taxon>Gammaproteobacteria</taxon>
        <taxon>Oceanospirillales</taxon>
        <taxon>Halomonadaceae</taxon>
        <taxon>Salinicola</taxon>
    </lineage>
</organism>